<proteinExistence type="predicted"/>
<comment type="caution">
    <text evidence="1">The sequence shown here is derived from an EMBL/GenBank/DDBJ whole genome shotgun (WGS) entry which is preliminary data.</text>
</comment>
<evidence type="ECO:0000313" key="1">
    <source>
        <dbReference type="EMBL" id="HJE38206.1"/>
    </source>
</evidence>
<protein>
    <submittedName>
        <fullName evidence="1">Uncharacterized protein</fullName>
    </submittedName>
</protein>
<reference evidence="1" key="2">
    <citation type="submission" date="2021-09" db="EMBL/GenBank/DDBJ databases">
        <authorList>
            <person name="Gilroy R."/>
        </authorList>
    </citation>
    <scope>NUCLEOTIDE SEQUENCE</scope>
    <source>
        <strain evidence="1">4100</strain>
    </source>
</reference>
<evidence type="ECO:0000313" key="2">
    <source>
        <dbReference type="Proteomes" id="UP000711407"/>
    </source>
</evidence>
<dbReference type="AlphaFoldDB" id="A0A4V1LAA7"/>
<sequence>MRPEEYPRQKAVKPEDMKLEFWAWNVIADRDLTLNLRYDKLELYGTTAFCEYGGRPEMFIYTRPMSVTKVLSYEDYMDKAVWEKHSNVTVEPEYMEFEVYVDGKKYEIISVQHLSLPNTNGNPVNDDCYLIQVPMPEDVHYRKDGNYEVRVVGHNTQYDEWGESVCYLRPFAYRWGEARK</sequence>
<name>A0A4V1LAA7_9BACT</name>
<gene>
    <name evidence="1" type="ORF">K8V47_00355</name>
</gene>
<reference evidence="1" key="1">
    <citation type="journal article" date="2021" name="PeerJ">
        <title>Extensive microbial diversity within the chicken gut microbiome revealed by metagenomics and culture.</title>
        <authorList>
            <person name="Gilroy R."/>
            <person name="Ravi A."/>
            <person name="Getino M."/>
            <person name="Pursley I."/>
            <person name="Horton D.L."/>
            <person name="Alikhan N.F."/>
            <person name="Baker D."/>
            <person name="Gharbi K."/>
            <person name="Hall N."/>
            <person name="Watson M."/>
            <person name="Adriaenssens E.M."/>
            <person name="Foster-Nyarko E."/>
            <person name="Jarju S."/>
            <person name="Secka A."/>
            <person name="Antonio M."/>
            <person name="Oren A."/>
            <person name="Chaudhuri R.R."/>
            <person name="La Ragione R."/>
            <person name="Hildebrand F."/>
            <person name="Pallen M.J."/>
        </authorList>
    </citation>
    <scope>NUCLEOTIDE SEQUENCE</scope>
    <source>
        <strain evidence="1">4100</strain>
    </source>
</reference>
<organism evidence="1 2">
    <name type="scientific">Candidatus Amulumruptor caecigallinarius</name>
    <dbReference type="NCBI Taxonomy" id="2109911"/>
    <lineage>
        <taxon>Bacteria</taxon>
        <taxon>Pseudomonadati</taxon>
        <taxon>Bacteroidota</taxon>
        <taxon>Bacteroidia</taxon>
        <taxon>Bacteroidales</taxon>
        <taxon>Muribaculaceae</taxon>
        <taxon>Candidatus Amulumruptor</taxon>
    </lineage>
</organism>
<dbReference type="EMBL" id="DYXT01000005">
    <property type="protein sequence ID" value="HJE38206.1"/>
    <property type="molecule type" value="Genomic_DNA"/>
</dbReference>
<dbReference type="Proteomes" id="UP000711407">
    <property type="component" value="Unassembled WGS sequence"/>
</dbReference>
<accession>A0A4V1LAA7</accession>